<protein>
    <submittedName>
        <fullName evidence="2">Uncharacterized protein</fullName>
    </submittedName>
</protein>
<proteinExistence type="predicted"/>
<dbReference type="Gene3D" id="1.10.287.1490">
    <property type="match status" value="1"/>
</dbReference>
<feature type="coiled-coil region" evidence="1">
    <location>
        <begin position="359"/>
        <end position="393"/>
    </location>
</feature>
<feature type="coiled-coil region" evidence="1">
    <location>
        <begin position="92"/>
        <end position="140"/>
    </location>
</feature>
<organism evidence="2 3">
    <name type="scientific">Blepharisma stoltei</name>
    <dbReference type="NCBI Taxonomy" id="1481888"/>
    <lineage>
        <taxon>Eukaryota</taxon>
        <taxon>Sar</taxon>
        <taxon>Alveolata</taxon>
        <taxon>Ciliophora</taxon>
        <taxon>Postciliodesmatophora</taxon>
        <taxon>Heterotrichea</taxon>
        <taxon>Heterotrichida</taxon>
        <taxon>Blepharismidae</taxon>
        <taxon>Blepharisma</taxon>
    </lineage>
</organism>
<accession>A0AAU9K6Q7</accession>
<keyword evidence="3" id="KW-1185">Reference proteome</keyword>
<keyword evidence="1" id="KW-0175">Coiled coil</keyword>
<evidence type="ECO:0000256" key="1">
    <source>
        <dbReference type="SAM" id="Coils"/>
    </source>
</evidence>
<reference evidence="2" key="1">
    <citation type="submission" date="2021-09" db="EMBL/GenBank/DDBJ databases">
        <authorList>
            <consortium name="AG Swart"/>
            <person name="Singh M."/>
            <person name="Singh A."/>
            <person name="Seah K."/>
            <person name="Emmerich C."/>
        </authorList>
    </citation>
    <scope>NUCLEOTIDE SEQUENCE</scope>
    <source>
        <strain evidence="2">ATCC30299</strain>
    </source>
</reference>
<evidence type="ECO:0000313" key="2">
    <source>
        <dbReference type="EMBL" id="CAG9333117.1"/>
    </source>
</evidence>
<feature type="coiled-coil region" evidence="1">
    <location>
        <begin position="179"/>
        <end position="305"/>
    </location>
</feature>
<gene>
    <name evidence="2" type="ORF">BSTOLATCC_MIC57937</name>
</gene>
<feature type="coiled-coil region" evidence="1">
    <location>
        <begin position="419"/>
        <end position="474"/>
    </location>
</feature>
<sequence length="475" mass="55094">METELDGAALLDENLWKIIEKKLMFINDPKQGIPVNSSSNQAYQEILSLHEHMGQAKFGTSQPWKAAPKGFKTSISDNEGFLSFQREVDIQLEEITLLLEKFQEKVENNEVEQEQLAQDIHKEEDQIEMIEQSLNETTNDFSNRQEHFGFVLKDAQGAIDEIKNLLIQGREKVTLESTVNKLEEELSRAHIVIDDLQTKEKSLSEQLSKLKTESESSIKRAKSELDALQKQHFSLKNAYDSLHTTHYQVSSQSSTEIETLKAEIGRLQRLYDALKEEQITKEEVHESLKKLLIDTSERADSLKEQLEKRDQDGERMLSKADITIASLENELVKVKSSWMQDVELLSQVRLERDTVQTQYSLLEQKFSKVLQENKALKQKVEELKQEARANFEAAKIPVTPDMNVRTATGSASRLEIEFQREIEKMKREYETEIDKLTEELVWFRAKLESEKQWGQQLADRNQKLQEQLEQVRQQI</sequence>
<dbReference type="Proteomes" id="UP001162131">
    <property type="component" value="Unassembled WGS sequence"/>
</dbReference>
<dbReference type="AlphaFoldDB" id="A0AAU9K6Q7"/>
<dbReference type="EMBL" id="CAJZBQ010000056">
    <property type="protein sequence ID" value="CAG9333117.1"/>
    <property type="molecule type" value="Genomic_DNA"/>
</dbReference>
<evidence type="ECO:0000313" key="3">
    <source>
        <dbReference type="Proteomes" id="UP001162131"/>
    </source>
</evidence>
<name>A0AAU9K6Q7_9CILI</name>
<comment type="caution">
    <text evidence="2">The sequence shown here is derived from an EMBL/GenBank/DDBJ whole genome shotgun (WGS) entry which is preliminary data.</text>
</comment>